<dbReference type="Gene3D" id="1.20.1090.10">
    <property type="entry name" value="Dehydroquinate synthase-like - alpha domain"/>
    <property type="match status" value="1"/>
</dbReference>
<feature type="binding site" evidence="4">
    <location>
        <position position="124"/>
    </location>
    <ligand>
        <name>NAD(+)</name>
        <dbReference type="ChEBI" id="CHEBI:57540"/>
    </ligand>
</feature>
<dbReference type="InterPro" id="IPR001670">
    <property type="entry name" value="ADH_Fe/GldA"/>
</dbReference>
<keyword evidence="7" id="KW-1185">Reference proteome</keyword>
<dbReference type="Gene3D" id="3.40.50.1970">
    <property type="match status" value="1"/>
</dbReference>
<evidence type="ECO:0000313" key="7">
    <source>
        <dbReference type="Proteomes" id="UP001057753"/>
    </source>
</evidence>
<keyword evidence="3" id="KW-0862">Zinc</keyword>
<feature type="binding site" evidence="3">
    <location>
        <position position="271"/>
    </location>
    <ligand>
        <name>glycerol</name>
        <dbReference type="ChEBI" id="CHEBI:17754"/>
    </ligand>
</feature>
<accession>A0A9Q4B5F2</accession>
<proteinExistence type="predicted"/>
<name>A0A9Q4B5F2_SALAG</name>
<dbReference type="PIRSF" id="PIRSF000112">
    <property type="entry name" value="Glycerol_dehydrogenase"/>
    <property type="match status" value="1"/>
</dbReference>
<dbReference type="EMBL" id="JABXYM010000002">
    <property type="protein sequence ID" value="MCR6098649.1"/>
    <property type="molecule type" value="Genomic_DNA"/>
</dbReference>
<evidence type="ECO:0000256" key="2">
    <source>
        <dbReference type="ARBA" id="ARBA00023002"/>
    </source>
</evidence>
<feature type="binding site" evidence="3">
    <location>
        <position position="254"/>
    </location>
    <ligand>
        <name>glycerol</name>
        <dbReference type="ChEBI" id="CHEBI:17754"/>
    </ligand>
</feature>
<feature type="binding site" evidence="4">
    <location>
        <position position="126"/>
    </location>
    <ligand>
        <name>NAD(+)</name>
        <dbReference type="ChEBI" id="CHEBI:57540"/>
    </ligand>
</feature>
<feature type="binding site" evidence="4">
    <location>
        <begin position="115"/>
        <end position="118"/>
    </location>
    <ligand>
        <name>NAD(+)</name>
        <dbReference type="ChEBI" id="CHEBI:57540"/>
    </ligand>
</feature>
<dbReference type="PANTHER" id="PTHR43616:SF3">
    <property type="entry name" value="HYDROXYCARBOXYLATE DEHYDROGENASE A"/>
    <property type="match status" value="1"/>
</dbReference>
<dbReference type="SUPFAM" id="SSF56796">
    <property type="entry name" value="Dehydroquinate synthase-like"/>
    <property type="match status" value="1"/>
</dbReference>
<feature type="binding site" evidence="4">
    <location>
        <begin position="93"/>
        <end position="97"/>
    </location>
    <ligand>
        <name>NAD(+)</name>
        <dbReference type="ChEBI" id="CHEBI:57540"/>
    </ligand>
</feature>
<evidence type="ECO:0000256" key="4">
    <source>
        <dbReference type="PIRSR" id="PIRSR000112-3"/>
    </source>
</evidence>
<dbReference type="RefSeq" id="WP_257823044.1">
    <property type="nucleotide sequence ID" value="NZ_JABXYM010000002.1"/>
</dbReference>
<comment type="cofactor">
    <cofactor evidence="3">
        <name>Zn(2+)</name>
        <dbReference type="ChEBI" id="CHEBI:29105"/>
    </cofactor>
    <text evidence="3">Binds 1 zinc ion per subunit.</text>
</comment>
<reference evidence="6" key="1">
    <citation type="submission" date="2020-06" db="EMBL/GenBank/DDBJ databases">
        <title>Insight into the genomes of haloalkaliphilic bacilli from Kenyan soda lakes.</title>
        <authorList>
            <person name="Mwirichia R."/>
            <person name="Villamizar G.C."/>
            <person name="Poehlein A."/>
            <person name="Mugweru J."/>
            <person name="Kipnyargis A."/>
            <person name="Kiplimo D."/>
            <person name="Orwa P."/>
            <person name="Daniel R."/>
        </authorList>
    </citation>
    <scope>NUCLEOTIDE SEQUENCE</scope>
    <source>
        <strain evidence="6">B1096_S55</strain>
    </source>
</reference>
<dbReference type="PANTHER" id="PTHR43616">
    <property type="entry name" value="GLYCEROL DEHYDROGENASE"/>
    <property type="match status" value="1"/>
</dbReference>
<evidence type="ECO:0000313" key="6">
    <source>
        <dbReference type="EMBL" id="MCR6098649.1"/>
    </source>
</evidence>
<comment type="caution">
    <text evidence="6">The sequence shown here is derived from an EMBL/GenBank/DDBJ whole genome shotgun (WGS) entry which is preliminary data.</text>
</comment>
<protein>
    <submittedName>
        <fullName evidence="6">Iron-containing alcohol dehydrogenase family protein</fullName>
    </submittedName>
</protein>
<feature type="domain" description="Alcohol dehydrogenase iron-type/glycerol dehydrogenase GldA" evidence="5">
    <location>
        <begin position="10"/>
        <end position="144"/>
    </location>
</feature>
<evidence type="ECO:0000256" key="3">
    <source>
        <dbReference type="PIRSR" id="PIRSR000112-1"/>
    </source>
</evidence>
<keyword evidence="2" id="KW-0560">Oxidoreductase</keyword>
<dbReference type="AlphaFoldDB" id="A0A9Q4B5F2"/>
<dbReference type="InterPro" id="IPR016205">
    <property type="entry name" value="Glycerol_DH"/>
</dbReference>
<dbReference type="CDD" id="cd08172">
    <property type="entry name" value="GlyDH-like"/>
    <property type="match status" value="1"/>
</dbReference>
<feature type="binding site" evidence="3">
    <location>
        <position position="170"/>
    </location>
    <ligand>
        <name>glycerol</name>
        <dbReference type="ChEBI" id="CHEBI:17754"/>
    </ligand>
</feature>
<keyword evidence="1 3" id="KW-0479">Metal-binding</keyword>
<dbReference type="GO" id="GO:0016614">
    <property type="term" value="F:oxidoreductase activity, acting on CH-OH group of donors"/>
    <property type="evidence" value="ECO:0007669"/>
    <property type="project" value="InterPro"/>
</dbReference>
<evidence type="ECO:0000256" key="1">
    <source>
        <dbReference type="ARBA" id="ARBA00022723"/>
    </source>
</evidence>
<evidence type="ECO:0000259" key="5">
    <source>
        <dbReference type="Pfam" id="PF00465"/>
    </source>
</evidence>
<feature type="binding site" evidence="4">
    <location>
        <position position="130"/>
    </location>
    <ligand>
        <name>NAD(+)</name>
        <dbReference type="ChEBI" id="CHEBI:57540"/>
    </ligand>
</feature>
<gene>
    <name evidence="6" type="ORF">HXA33_19250</name>
</gene>
<keyword evidence="4" id="KW-0520">NAD</keyword>
<dbReference type="Pfam" id="PF00465">
    <property type="entry name" value="Fe-ADH"/>
    <property type="match status" value="1"/>
</dbReference>
<dbReference type="GO" id="GO:0046872">
    <property type="term" value="F:metal ion binding"/>
    <property type="evidence" value="ECO:0007669"/>
    <property type="project" value="UniProtKB-KW"/>
</dbReference>
<dbReference type="Proteomes" id="UP001057753">
    <property type="component" value="Unassembled WGS sequence"/>
</dbReference>
<organism evidence="6 7">
    <name type="scientific">Salipaludibacillus agaradhaerens</name>
    <name type="common">Bacillus agaradhaerens</name>
    <dbReference type="NCBI Taxonomy" id="76935"/>
    <lineage>
        <taxon>Bacteria</taxon>
        <taxon>Bacillati</taxon>
        <taxon>Bacillota</taxon>
        <taxon>Bacilli</taxon>
        <taxon>Bacillales</taxon>
        <taxon>Bacillaceae</taxon>
    </lineage>
</organism>
<sequence length="365" mass="39808">MSQITVQGAPNIYVCEAGALTRMEEVIKKQGFKKGALIHGVKSWEASHEKFASLDLTLTHMLYGGECSKVEVARMEQAVLAEQADYLIGVGGGKVLDLVKAIAHTVNKPYILVPTLASNCAPWTPLSVFYDENGKFINYEIFPHNAFMVAVDPEIIIHSPKDYLRAGIGDTIAKWYEAEVLIRDMAPKPLAIEVSIHAAQLCRDVLIDEGLDAIKALEEKAVTPSFIRVIETIIMAGGMVGGYGDRYGRIAGAHAIHNGLTTLPETHSCLHGDKVAYGILVQLALDNNLEEVTTLLPFYNRLNLPVSLTDLNVSGNLADAFNKTASAATKEGESIHFMKHSSMEAVEAAMSQLEEHVQSYFNLAK</sequence>